<organism evidence="3 4">
    <name type="scientific">Arthrobotrys conoides</name>
    <dbReference type="NCBI Taxonomy" id="74498"/>
    <lineage>
        <taxon>Eukaryota</taxon>
        <taxon>Fungi</taxon>
        <taxon>Dikarya</taxon>
        <taxon>Ascomycota</taxon>
        <taxon>Pezizomycotina</taxon>
        <taxon>Orbiliomycetes</taxon>
        <taxon>Orbiliales</taxon>
        <taxon>Orbiliaceae</taxon>
        <taxon>Arthrobotrys</taxon>
    </lineage>
</organism>
<dbReference type="GO" id="GO:0000796">
    <property type="term" value="C:condensin complex"/>
    <property type="evidence" value="ECO:0007669"/>
    <property type="project" value="TreeGrafter"/>
</dbReference>
<feature type="compositionally biased region" description="Low complexity" evidence="2">
    <location>
        <begin position="75"/>
        <end position="84"/>
    </location>
</feature>
<proteinExistence type="predicted"/>
<dbReference type="Proteomes" id="UP001307849">
    <property type="component" value="Unassembled WGS sequence"/>
</dbReference>
<dbReference type="GO" id="GO:0000785">
    <property type="term" value="C:chromatin"/>
    <property type="evidence" value="ECO:0007669"/>
    <property type="project" value="TreeGrafter"/>
</dbReference>
<feature type="compositionally biased region" description="Polar residues" evidence="2">
    <location>
        <begin position="239"/>
        <end position="248"/>
    </location>
</feature>
<comment type="caution">
    <text evidence="3">The sequence shown here is derived from an EMBL/GenBank/DDBJ whole genome shotgun (WGS) entry which is preliminary data.</text>
</comment>
<feature type="coiled-coil region" evidence="1">
    <location>
        <begin position="953"/>
        <end position="1068"/>
    </location>
</feature>
<name>A0AAN8P0R3_9PEZI</name>
<feature type="coiled-coil region" evidence="1">
    <location>
        <begin position="1119"/>
        <end position="1182"/>
    </location>
</feature>
<feature type="compositionally biased region" description="Low complexity" evidence="2">
    <location>
        <begin position="167"/>
        <end position="179"/>
    </location>
</feature>
<dbReference type="Gene3D" id="1.10.287.1490">
    <property type="match status" value="1"/>
</dbReference>
<feature type="coiled-coil region" evidence="1">
    <location>
        <begin position="1208"/>
        <end position="1312"/>
    </location>
</feature>
<evidence type="ECO:0000313" key="4">
    <source>
        <dbReference type="Proteomes" id="UP001307849"/>
    </source>
</evidence>
<dbReference type="GO" id="GO:0000793">
    <property type="term" value="C:condensed chromosome"/>
    <property type="evidence" value="ECO:0007669"/>
    <property type="project" value="TreeGrafter"/>
</dbReference>
<dbReference type="PANTHER" id="PTHR43941:SF1">
    <property type="entry name" value="STRUCTURAL MAINTENANCE OF CHROMOSOMES PROTEIN 2"/>
    <property type="match status" value="1"/>
</dbReference>
<accession>A0AAN8P0R3</accession>
<reference evidence="3 4" key="1">
    <citation type="submission" date="2019-10" db="EMBL/GenBank/DDBJ databases">
        <authorList>
            <person name="Palmer J.M."/>
        </authorList>
    </citation>
    <scope>NUCLEOTIDE SEQUENCE [LARGE SCALE GENOMIC DNA]</scope>
    <source>
        <strain evidence="3 4">TWF506</strain>
    </source>
</reference>
<feature type="compositionally biased region" description="Polar residues" evidence="2">
    <location>
        <begin position="50"/>
        <end position="67"/>
    </location>
</feature>
<dbReference type="GO" id="GO:0003682">
    <property type="term" value="F:chromatin binding"/>
    <property type="evidence" value="ECO:0007669"/>
    <property type="project" value="TreeGrafter"/>
</dbReference>
<gene>
    <name evidence="3" type="ORF">TWF506_000734</name>
</gene>
<keyword evidence="1" id="KW-0175">Coiled coil</keyword>
<dbReference type="PANTHER" id="PTHR43941">
    <property type="entry name" value="STRUCTURAL MAINTENANCE OF CHROMOSOMES PROTEIN 2"/>
    <property type="match status" value="1"/>
</dbReference>
<evidence type="ECO:0000256" key="1">
    <source>
        <dbReference type="SAM" id="Coils"/>
    </source>
</evidence>
<evidence type="ECO:0000256" key="2">
    <source>
        <dbReference type="SAM" id="MobiDB-lite"/>
    </source>
</evidence>
<feature type="compositionally biased region" description="Low complexity" evidence="2">
    <location>
        <begin position="208"/>
        <end position="227"/>
    </location>
</feature>
<feature type="coiled-coil region" evidence="1">
    <location>
        <begin position="807"/>
        <end position="874"/>
    </location>
</feature>
<feature type="compositionally biased region" description="Polar residues" evidence="2">
    <location>
        <begin position="120"/>
        <end position="147"/>
    </location>
</feature>
<feature type="coiled-coil region" evidence="1">
    <location>
        <begin position="651"/>
        <end position="762"/>
    </location>
</feature>
<feature type="compositionally biased region" description="Polar residues" evidence="2">
    <location>
        <begin position="266"/>
        <end position="283"/>
    </location>
</feature>
<protein>
    <submittedName>
        <fullName evidence="3">Uncharacterized protein</fullName>
    </submittedName>
</protein>
<dbReference type="GO" id="GO:0007076">
    <property type="term" value="P:mitotic chromosome condensation"/>
    <property type="evidence" value="ECO:0007669"/>
    <property type="project" value="TreeGrafter"/>
</dbReference>
<feature type="compositionally biased region" description="Polar residues" evidence="2">
    <location>
        <begin position="194"/>
        <end position="206"/>
    </location>
</feature>
<evidence type="ECO:0000313" key="3">
    <source>
        <dbReference type="EMBL" id="KAK6520481.1"/>
    </source>
</evidence>
<dbReference type="EMBL" id="JAVHJM010000001">
    <property type="protein sequence ID" value="KAK6520481.1"/>
    <property type="molecule type" value="Genomic_DNA"/>
</dbReference>
<feature type="compositionally biased region" description="Polar residues" evidence="2">
    <location>
        <begin position="92"/>
        <end position="112"/>
    </location>
</feature>
<sequence>MPWPWNRPKSPFGFSDSEDAISNGPTTITSTSTQGTSISSSLNEVVSSNTGNSNGAGRNGISMTNRNVAGGRQITTTAVRATTPTPAPNVWAPSSSSTTAENGIARASSSLGFNHDVVSQGRSQTTRRNSRDVANTINHSNSGSVRRTASVIPEDRTVQSGNNVDRSPPSSSSGTPNSRPIRRPSSSRDSDFRNTNSPENILSKPQPSVESLSSVSSSLHSDVNNVNHAHHHHHGKRSLSASSNSQLNILHGPISPSFPNGRAFSPTPSVGSITHQTSITRSQKAIIPPGSRQSNASEEQVFIYELPESYEQVNGLNSHEIEERDLRHKAVVELNPAPGAGGCGHGRTRSNVQNREMMLEAEVARLRKLCEKYKRNSINNTSSSSIGSMDHSIVPDAAVAAAGSSEAHRVVKVMKVANEHLQKKIDARDALLADRLAELEQIQNRHAIELEQQKQGYQMKIRQLIDRHRRDLEGATQQNVEEVVALKRGMMDTALVYEGQKRDAERIALLQSEIEGLKAMEKVKSEGHIAALEEVRLKAAADLEAAKKAFEEAEEKWEIKTEEMRRELFEEKKFVDCTCGSKAGNDTIEELKQEHETEIAALKTSIRILEGSRGTTVEQLEEDQRIYRKVSELESSLASKVRALTAERKTSERLRATLTAVEEAKSELQIQKEAADARLLEGDNGSTSLTEQERKAIKEEALQEAQKEYTRLREEYGSALEAERARALQLAEQLESDKRTFNDRVTELLQEHVKEREQMNKAHTSALSSLEDSIKSQNNAEVTSLKEELVTRARSLGEIEAELVITKNAVDDALKQQQATLEKEKEALIAEYQVVINAGDKLRDQEKVTFQSEKQHLERLLAEARAQYEDFKASSDDALGEKIKFATTELETRILEIQREHLVEKQALCKAVEDAKAQLVVQQSALELRLQTQLQEAEQQFFLRYESEKQIQATNFECIKAEIEKNRKEHEEEIKRLTAENKATKDRAAEVVAELQQQLKDDEENKQQLLDRVAKAESEKETTLLELAGLKTRFEESDNAIKGAEVQIASLTEEKQTLKSIIEEEKRVANDSIADLRTQIQAREKLMNEMHIKHQQETEDLQFQIRTAQTKLDIDSVEIESLKETIREKESTFNNLRDEKHNSGTLWVEEKRTLATKHNQIIEGHLNSIAKLEDTVNKMRARTTEDAKAAETKAAEQQGLVAQWMSNSNRKTDEVQRLERALKDANGKTESFKLDIRALVNDIKQYEKESKDRRAEIKSLSKELKISQEENVSLKSQIELSSGSSYRYARQIADLESKMQALAKEVHESRTEISTQKRTVAKRDSTIKQLEETIQQRGGIRNGRASPGPSSVLTAMENGIVPSTTSVSSLQRDLRDSRAEITRLNEKLEMYETEYRHFFEDHEKLKVEHEEGQKNIKAKLDAYIPELEQLRKGKRDLELRLQSAELRLAASGGLVRRGLGDEGPTMRSQSSMSYLRHGEISIGSLEG</sequence>
<feature type="compositionally biased region" description="Low complexity" evidence="2">
    <location>
        <begin position="26"/>
        <end position="49"/>
    </location>
</feature>
<keyword evidence="4" id="KW-1185">Reference proteome</keyword>
<feature type="region of interest" description="Disordered" evidence="2">
    <location>
        <begin position="1"/>
        <end position="296"/>
    </location>
</feature>
<feature type="coiled-coil region" evidence="1">
    <location>
        <begin position="529"/>
        <end position="612"/>
    </location>
</feature>
<feature type="coiled-coil region" evidence="1">
    <location>
        <begin position="1367"/>
        <end position="1394"/>
    </location>
</feature>
<feature type="compositionally biased region" description="Basic residues" evidence="2">
    <location>
        <begin position="228"/>
        <end position="237"/>
    </location>
</feature>